<dbReference type="Gene3D" id="3.40.50.620">
    <property type="entry name" value="HUPs"/>
    <property type="match status" value="1"/>
</dbReference>
<dbReference type="PANTHER" id="PTHR42914:SF1">
    <property type="entry name" value="7-CYANO-7-DEAZAGUANINE SYNTHASE"/>
    <property type="match status" value="1"/>
</dbReference>
<dbReference type="GO" id="GO:0008616">
    <property type="term" value="P:tRNA queuosine(34) biosynthetic process"/>
    <property type="evidence" value="ECO:0007669"/>
    <property type="project" value="UniProtKB-UniRule"/>
</dbReference>
<evidence type="ECO:0000256" key="1">
    <source>
        <dbReference type="ARBA" id="ARBA00005061"/>
    </source>
</evidence>
<evidence type="ECO:0000256" key="5">
    <source>
        <dbReference type="ARBA" id="ARBA00022833"/>
    </source>
</evidence>
<dbReference type="GO" id="GO:0005524">
    <property type="term" value="F:ATP binding"/>
    <property type="evidence" value="ECO:0007669"/>
    <property type="project" value="UniProtKB-UniRule"/>
</dbReference>
<dbReference type="AlphaFoldDB" id="A0A9D1N1J6"/>
<dbReference type="GO" id="GO:0008270">
    <property type="term" value="F:zinc ion binding"/>
    <property type="evidence" value="ECO:0007669"/>
    <property type="project" value="UniProtKB-UniRule"/>
</dbReference>
<gene>
    <name evidence="10 11" type="primary">queC</name>
    <name evidence="11" type="ORF">IAD26_09860</name>
</gene>
<comment type="pathway">
    <text evidence="1 10">Purine metabolism; 7-cyano-7-deazaguanine biosynthesis.</text>
</comment>
<feature type="binding site" evidence="10">
    <location>
        <position position="194"/>
    </location>
    <ligand>
        <name>Zn(2+)</name>
        <dbReference type="ChEBI" id="CHEBI:29105"/>
    </ligand>
</feature>
<keyword evidence="5 10" id="KW-0862">Zinc</keyword>
<comment type="catalytic activity">
    <reaction evidence="9 10">
        <text>7-carboxy-7-carbaguanine + NH4(+) + 2 ATP = 7-cyano-7-carbaguanine + 2 AMP + 2 diphosphate + 2 H(+)</text>
        <dbReference type="Rhea" id="RHEA:27982"/>
        <dbReference type="ChEBI" id="CHEBI:15378"/>
        <dbReference type="ChEBI" id="CHEBI:28938"/>
        <dbReference type="ChEBI" id="CHEBI:30616"/>
        <dbReference type="ChEBI" id="CHEBI:33019"/>
        <dbReference type="ChEBI" id="CHEBI:45075"/>
        <dbReference type="ChEBI" id="CHEBI:61036"/>
        <dbReference type="ChEBI" id="CHEBI:456215"/>
        <dbReference type="EC" id="6.3.4.20"/>
    </reaction>
</comment>
<dbReference type="InterPro" id="IPR014729">
    <property type="entry name" value="Rossmann-like_a/b/a_fold"/>
</dbReference>
<evidence type="ECO:0000256" key="2">
    <source>
        <dbReference type="ARBA" id="ARBA00022598"/>
    </source>
</evidence>
<accession>A0A9D1N1J6</accession>
<keyword evidence="3 10" id="KW-0479">Metal-binding</keyword>
<dbReference type="EMBL" id="DVOD01000071">
    <property type="protein sequence ID" value="HIU93419.1"/>
    <property type="molecule type" value="Genomic_DNA"/>
</dbReference>
<feature type="binding site" evidence="10">
    <location>
        <begin position="9"/>
        <end position="19"/>
    </location>
    <ligand>
        <name>ATP</name>
        <dbReference type="ChEBI" id="CHEBI:30616"/>
    </ligand>
</feature>
<dbReference type="InterPro" id="IPR018317">
    <property type="entry name" value="QueC"/>
</dbReference>
<keyword evidence="10" id="KW-0671">Queuosine biosynthesis</keyword>
<organism evidence="11 12">
    <name type="scientific">Candidatus Limenecus avicola</name>
    <dbReference type="NCBI Taxonomy" id="2840847"/>
    <lineage>
        <taxon>Bacteria</taxon>
        <taxon>Bacillati</taxon>
        <taxon>Bacillota</taxon>
        <taxon>Clostridia</taxon>
        <taxon>Eubacteriales</taxon>
        <taxon>Clostridiaceae</taxon>
        <taxon>Clostridiaceae incertae sedis</taxon>
        <taxon>Candidatus Limenecus</taxon>
    </lineage>
</organism>
<dbReference type="Proteomes" id="UP000886748">
    <property type="component" value="Unassembled WGS sequence"/>
</dbReference>
<evidence type="ECO:0000256" key="4">
    <source>
        <dbReference type="ARBA" id="ARBA00022741"/>
    </source>
</evidence>
<evidence type="ECO:0000313" key="12">
    <source>
        <dbReference type="Proteomes" id="UP000886748"/>
    </source>
</evidence>
<dbReference type="CDD" id="cd01995">
    <property type="entry name" value="QueC-like"/>
    <property type="match status" value="1"/>
</dbReference>
<evidence type="ECO:0000256" key="6">
    <source>
        <dbReference type="ARBA" id="ARBA00022840"/>
    </source>
</evidence>
<keyword evidence="6 10" id="KW-0067">ATP-binding</keyword>
<dbReference type="EC" id="6.3.4.20" evidence="8 10"/>
<evidence type="ECO:0000256" key="9">
    <source>
        <dbReference type="ARBA" id="ARBA00047890"/>
    </source>
</evidence>
<comment type="caution">
    <text evidence="11">The sequence shown here is derived from an EMBL/GenBank/DDBJ whole genome shotgun (WGS) entry which is preliminary data.</text>
</comment>
<feature type="binding site" evidence="10">
    <location>
        <position position="205"/>
    </location>
    <ligand>
        <name>Zn(2+)</name>
        <dbReference type="ChEBI" id="CHEBI:29105"/>
    </ligand>
</feature>
<feature type="binding site" evidence="10">
    <location>
        <position position="202"/>
    </location>
    <ligand>
        <name>Zn(2+)</name>
        <dbReference type="ChEBI" id="CHEBI:29105"/>
    </ligand>
</feature>
<dbReference type="HAMAP" id="MF_01633">
    <property type="entry name" value="QueC"/>
    <property type="match status" value="1"/>
</dbReference>
<name>A0A9D1N1J6_9CLOT</name>
<proteinExistence type="inferred from homology"/>
<reference evidence="11" key="1">
    <citation type="submission" date="2020-10" db="EMBL/GenBank/DDBJ databases">
        <authorList>
            <person name="Gilroy R."/>
        </authorList>
    </citation>
    <scope>NUCLEOTIDE SEQUENCE</scope>
    <source>
        <strain evidence="11">CHK154-7741</strain>
    </source>
</reference>
<comment type="cofactor">
    <cofactor evidence="10">
        <name>Zn(2+)</name>
        <dbReference type="ChEBI" id="CHEBI:29105"/>
    </cofactor>
    <text evidence="10">Binds 1 zinc ion per subunit.</text>
</comment>
<comment type="function">
    <text evidence="10">Catalyzes the ATP-dependent conversion of 7-carboxy-7-deazaguanine (CDG) to 7-cyano-7-deazaguanine (preQ(0)).</text>
</comment>
<dbReference type="SUPFAM" id="SSF52402">
    <property type="entry name" value="Adenine nucleotide alpha hydrolases-like"/>
    <property type="match status" value="1"/>
</dbReference>
<evidence type="ECO:0000256" key="3">
    <source>
        <dbReference type="ARBA" id="ARBA00022723"/>
    </source>
</evidence>
<evidence type="ECO:0000313" key="11">
    <source>
        <dbReference type="EMBL" id="HIU93419.1"/>
    </source>
</evidence>
<protein>
    <recommendedName>
        <fullName evidence="8 10">7-cyano-7-deazaguanine synthase</fullName>
        <ecNumber evidence="8 10">6.3.4.20</ecNumber>
    </recommendedName>
    <alternativeName>
        <fullName evidence="10">7-cyano-7-carbaguanine synthase</fullName>
    </alternativeName>
    <alternativeName>
        <fullName evidence="10">PreQ(0) synthase</fullName>
    </alternativeName>
    <alternativeName>
        <fullName evidence="10">Queuosine biosynthesis protein QueC</fullName>
    </alternativeName>
</protein>
<dbReference type="GO" id="GO:0016879">
    <property type="term" value="F:ligase activity, forming carbon-nitrogen bonds"/>
    <property type="evidence" value="ECO:0007669"/>
    <property type="project" value="UniProtKB-UniRule"/>
</dbReference>
<dbReference type="NCBIfam" id="TIGR00364">
    <property type="entry name" value="7-cyano-7-deazaguanine synthase QueC"/>
    <property type="match status" value="1"/>
</dbReference>
<reference evidence="11" key="2">
    <citation type="journal article" date="2021" name="PeerJ">
        <title>Extensive microbial diversity within the chicken gut microbiome revealed by metagenomics and culture.</title>
        <authorList>
            <person name="Gilroy R."/>
            <person name="Ravi A."/>
            <person name="Getino M."/>
            <person name="Pursley I."/>
            <person name="Horton D.L."/>
            <person name="Alikhan N.F."/>
            <person name="Baker D."/>
            <person name="Gharbi K."/>
            <person name="Hall N."/>
            <person name="Watson M."/>
            <person name="Adriaenssens E.M."/>
            <person name="Foster-Nyarko E."/>
            <person name="Jarju S."/>
            <person name="Secka A."/>
            <person name="Antonio M."/>
            <person name="Oren A."/>
            <person name="Chaudhuri R.R."/>
            <person name="La Ragione R."/>
            <person name="Hildebrand F."/>
            <person name="Pallen M.J."/>
        </authorList>
    </citation>
    <scope>NUCLEOTIDE SEQUENCE</scope>
    <source>
        <strain evidence="11">CHK154-7741</strain>
    </source>
</reference>
<keyword evidence="4 10" id="KW-0547">Nucleotide-binding</keyword>
<dbReference type="PIRSF" id="PIRSF006293">
    <property type="entry name" value="ExsB"/>
    <property type="match status" value="1"/>
</dbReference>
<comment type="subunit">
    <text evidence="10">Homodimer.</text>
</comment>
<evidence type="ECO:0000256" key="10">
    <source>
        <dbReference type="HAMAP-Rule" id="MF_01633"/>
    </source>
</evidence>
<sequence length="229" mass="25484">MNNRAIILLSGGLDSVVSIAQAKSNGLDFVLALTFDYGQKSFKKELKASKEIAGFYNIKHEVIKLDWLKDITSTSLVAQCDVPDISVDALDNTQVTNDSMKNVWVPNRNGLFINIAASYADSFGYGYIVIGANKEEAATFSDNSEQFINDMNQVLKTSTNEDIKVLAPLIGFDKNEIVKKAVELNAPLHLINSCYNDTHKHCGRCESCNRLKRALEHNGYLNIIKELFE</sequence>
<evidence type="ECO:0000256" key="8">
    <source>
        <dbReference type="ARBA" id="ARBA00039149"/>
    </source>
</evidence>
<dbReference type="Pfam" id="PF06508">
    <property type="entry name" value="QueC"/>
    <property type="match status" value="1"/>
</dbReference>
<dbReference type="PANTHER" id="PTHR42914">
    <property type="entry name" value="7-CYANO-7-DEAZAGUANINE SYNTHASE"/>
    <property type="match status" value="1"/>
</dbReference>
<comment type="similarity">
    <text evidence="7 10">Belongs to the QueC family.</text>
</comment>
<evidence type="ECO:0000256" key="7">
    <source>
        <dbReference type="ARBA" id="ARBA00037993"/>
    </source>
</evidence>
<feature type="binding site" evidence="10">
    <location>
        <position position="208"/>
    </location>
    <ligand>
        <name>Zn(2+)</name>
        <dbReference type="ChEBI" id="CHEBI:29105"/>
    </ligand>
</feature>
<keyword evidence="2 10" id="KW-0436">Ligase</keyword>